<evidence type="ECO:0000313" key="1">
    <source>
        <dbReference type="EMBL" id="EYC13375.1"/>
    </source>
</evidence>
<organism evidence="1 2">
    <name type="scientific">Ancylostoma ceylanicum</name>
    <dbReference type="NCBI Taxonomy" id="53326"/>
    <lineage>
        <taxon>Eukaryota</taxon>
        <taxon>Metazoa</taxon>
        <taxon>Ecdysozoa</taxon>
        <taxon>Nematoda</taxon>
        <taxon>Chromadorea</taxon>
        <taxon>Rhabditida</taxon>
        <taxon>Rhabditina</taxon>
        <taxon>Rhabditomorpha</taxon>
        <taxon>Strongyloidea</taxon>
        <taxon>Ancylostomatidae</taxon>
        <taxon>Ancylostomatinae</taxon>
        <taxon>Ancylostoma</taxon>
    </lineage>
</organism>
<name>A0A016UDX6_9BILA</name>
<dbReference type="Proteomes" id="UP000024635">
    <property type="component" value="Unassembled WGS sequence"/>
</dbReference>
<evidence type="ECO:0000313" key="2">
    <source>
        <dbReference type="Proteomes" id="UP000024635"/>
    </source>
</evidence>
<comment type="caution">
    <text evidence="1">The sequence shown here is derived from an EMBL/GenBank/DDBJ whole genome shotgun (WGS) entry which is preliminary data.</text>
</comment>
<keyword evidence="2" id="KW-1185">Reference proteome</keyword>
<sequence length="82" mass="9497">MLAKRVKTKHTHSKLHIIDFDGLQWLKAALTETFTVEVSRLPYSRLLVNHNGKLNTKNYRLPAEVLPWTRMRAGPFGIRRAS</sequence>
<proteinExistence type="predicted"/>
<dbReference type="EMBL" id="JARK01001380">
    <property type="protein sequence ID" value="EYC13375.1"/>
    <property type="molecule type" value="Genomic_DNA"/>
</dbReference>
<gene>
    <name evidence="1" type="primary">Acey_s0044.g953</name>
    <name evidence="1" type="ORF">Y032_0044g953</name>
</gene>
<protein>
    <submittedName>
        <fullName evidence="1">Uncharacterized protein</fullName>
    </submittedName>
</protein>
<reference evidence="2" key="1">
    <citation type="journal article" date="2015" name="Nat. Genet.">
        <title>The genome and transcriptome of the zoonotic hookworm Ancylostoma ceylanicum identify infection-specific gene families.</title>
        <authorList>
            <person name="Schwarz E.M."/>
            <person name="Hu Y."/>
            <person name="Antoshechkin I."/>
            <person name="Miller M.M."/>
            <person name="Sternberg P.W."/>
            <person name="Aroian R.V."/>
        </authorList>
    </citation>
    <scope>NUCLEOTIDE SEQUENCE</scope>
    <source>
        <strain evidence="2">HY135</strain>
    </source>
</reference>
<dbReference type="AlphaFoldDB" id="A0A016UDX6"/>
<accession>A0A016UDX6</accession>